<protein>
    <recommendedName>
        <fullName evidence="7">Rhodopsin domain-containing protein</fullName>
    </recommendedName>
</protein>
<name>A0A177D4P2_ALTAL</name>
<feature type="transmembrane region" description="Helical" evidence="6">
    <location>
        <begin position="236"/>
        <end position="256"/>
    </location>
</feature>
<feature type="domain" description="Rhodopsin" evidence="7">
    <location>
        <begin position="47"/>
        <end position="298"/>
    </location>
</feature>
<dbReference type="VEuPathDB" id="FungiDB:CC77DRAFT_1099731"/>
<evidence type="ECO:0000259" key="7">
    <source>
        <dbReference type="Pfam" id="PF20684"/>
    </source>
</evidence>
<feature type="transmembrane region" description="Helical" evidence="6">
    <location>
        <begin position="30"/>
        <end position="50"/>
    </location>
</feature>
<keyword evidence="4 6" id="KW-0472">Membrane</keyword>
<feature type="transmembrane region" description="Helical" evidence="6">
    <location>
        <begin position="268"/>
        <end position="290"/>
    </location>
</feature>
<evidence type="ECO:0000256" key="5">
    <source>
        <dbReference type="ARBA" id="ARBA00038359"/>
    </source>
</evidence>
<keyword evidence="3 6" id="KW-1133">Transmembrane helix</keyword>
<evidence type="ECO:0000256" key="6">
    <source>
        <dbReference type="SAM" id="Phobius"/>
    </source>
</evidence>
<evidence type="ECO:0000313" key="9">
    <source>
        <dbReference type="Proteomes" id="UP000077248"/>
    </source>
</evidence>
<evidence type="ECO:0000256" key="2">
    <source>
        <dbReference type="ARBA" id="ARBA00022692"/>
    </source>
</evidence>
<dbReference type="Pfam" id="PF20684">
    <property type="entry name" value="Fung_rhodopsin"/>
    <property type="match status" value="1"/>
</dbReference>
<proteinExistence type="inferred from homology"/>
<dbReference type="EMBL" id="KV441498">
    <property type="protein sequence ID" value="OAG14665.1"/>
    <property type="molecule type" value="Genomic_DNA"/>
</dbReference>
<comment type="subcellular location">
    <subcellularLocation>
        <location evidence="1">Membrane</location>
        <topology evidence="1">Multi-pass membrane protein</topology>
    </subcellularLocation>
</comment>
<keyword evidence="9" id="KW-1185">Reference proteome</keyword>
<sequence length="411" mass="45404">MDMNQPIFSAPPGYVVDVENPQRTGEAANFWVGTLGMIFAAIFMVIRVFTKTRLAKGFTPDDSKLAQISQNTSEAFCNGIQYLTKTNSSVARSLVQYGRGTLGVHIWELTGHRVNSTMNLISVASIIYCPFLASAKLSLLFFYLRLSHIQWFRLCVYASMFVVVGYNIALVFPLIFACTPFRRNWDVTITEGSCIDRTPLYMATAVLNMATDILLLILPIPMVVKLQMPRAQKAGLICIFGVGSLTCITSAVRLALLFPMLQTIDQTWAIVMPGIWILIEANLIIITGCLPTMRLFFRHVAPRLIGESSLRSRSRKQSSTGYGGGSHHQLELKTIGSRAMNKRFEYVEDDTVSVGSEERTTAGWRGDRDSERGIVVAGNAGGITKTSSVVVESELRKSSSTDLRSSVACLR</sequence>
<dbReference type="InterPro" id="IPR052337">
    <property type="entry name" value="SAT4-like"/>
</dbReference>
<evidence type="ECO:0000256" key="3">
    <source>
        <dbReference type="ARBA" id="ARBA00022989"/>
    </source>
</evidence>
<dbReference type="KEGG" id="aalt:CC77DRAFT_1099731"/>
<evidence type="ECO:0000256" key="1">
    <source>
        <dbReference type="ARBA" id="ARBA00004141"/>
    </source>
</evidence>
<dbReference type="GeneID" id="29115614"/>
<dbReference type="PANTHER" id="PTHR33048">
    <property type="entry name" value="PTH11-LIKE INTEGRAL MEMBRANE PROTEIN (AFU_ORTHOLOGUE AFUA_5G11245)"/>
    <property type="match status" value="1"/>
</dbReference>
<gene>
    <name evidence="8" type="ORF">CC77DRAFT_1099731</name>
</gene>
<dbReference type="AlphaFoldDB" id="A0A177D4P2"/>
<evidence type="ECO:0000256" key="4">
    <source>
        <dbReference type="ARBA" id="ARBA00023136"/>
    </source>
</evidence>
<reference evidence="8 9" key="1">
    <citation type="submission" date="2016-05" db="EMBL/GenBank/DDBJ databases">
        <title>Comparative analysis of secretome profiles of manganese(II)-oxidizing ascomycete fungi.</title>
        <authorList>
            <consortium name="DOE Joint Genome Institute"/>
            <person name="Zeiner C.A."/>
            <person name="Purvine S.O."/>
            <person name="Zink E.M."/>
            <person name="Wu S."/>
            <person name="Pasa-Tolic L."/>
            <person name="Chaput D.L."/>
            <person name="Haridas S."/>
            <person name="Grigoriev I.V."/>
            <person name="Santelli C.M."/>
            <person name="Hansel C.M."/>
        </authorList>
    </citation>
    <scope>NUCLEOTIDE SEQUENCE [LARGE SCALE GENOMIC DNA]</scope>
    <source>
        <strain evidence="8 9">SRC1lrK2f</strain>
    </source>
</reference>
<dbReference type="RefSeq" id="XP_018380086.1">
    <property type="nucleotide sequence ID" value="XM_018530020.1"/>
</dbReference>
<organism evidence="8 9">
    <name type="scientific">Alternaria alternata</name>
    <name type="common">Alternaria rot fungus</name>
    <name type="synonym">Torula alternata</name>
    <dbReference type="NCBI Taxonomy" id="5599"/>
    <lineage>
        <taxon>Eukaryota</taxon>
        <taxon>Fungi</taxon>
        <taxon>Dikarya</taxon>
        <taxon>Ascomycota</taxon>
        <taxon>Pezizomycotina</taxon>
        <taxon>Dothideomycetes</taxon>
        <taxon>Pleosporomycetidae</taxon>
        <taxon>Pleosporales</taxon>
        <taxon>Pleosporineae</taxon>
        <taxon>Pleosporaceae</taxon>
        <taxon>Alternaria</taxon>
        <taxon>Alternaria sect. Alternaria</taxon>
        <taxon>Alternaria alternata complex</taxon>
    </lineage>
</organism>
<dbReference type="GO" id="GO:0016020">
    <property type="term" value="C:membrane"/>
    <property type="evidence" value="ECO:0007669"/>
    <property type="project" value="UniProtKB-SubCell"/>
</dbReference>
<dbReference type="OMA" id="PSIWIIV"/>
<dbReference type="InterPro" id="IPR049326">
    <property type="entry name" value="Rhodopsin_dom_fungi"/>
</dbReference>
<dbReference type="PANTHER" id="PTHR33048:SF124">
    <property type="entry name" value="INTEGRAL MEMBRANE PROTEIN"/>
    <property type="match status" value="1"/>
</dbReference>
<evidence type="ECO:0000313" key="8">
    <source>
        <dbReference type="EMBL" id="OAG14665.1"/>
    </source>
</evidence>
<feature type="transmembrane region" description="Helical" evidence="6">
    <location>
        <begin position="154"/>
        <end position="176"/>
    </location>
</feature>
<accession>A0A177D4P2</accession>
<feature type="transmembrane region" description="Helical" evidence="6">
    <location>
        <begin position="200"/>
        <end position="224"/>
    </location>
</feature>
<keyword evidence="2 6" id="KW-0812">Transmembrane</keyword>
<comment type="similarity">
    <text evidence="5">Belongs to the SAT4 family.</text>
</comment>
<dbReference type="Proteomes" id="UP000077248">
    <property type="component" value="Unassembled WGS sequence"/>
</dbReference>
<feature type="transmembrane region" description="Helical" evidence="6">
    <location>
        <begin position="120"/>
        <end position="142"/>
    </location>
</feature>